<feature type="signal peptide" evidence="1">
    <location>
        <begin position="1"/>
        <end position="26"/>
    </location>
</feature>
<accession>A0A4V4HBL7</accession>
<protein>
    <submittedName>
        <fullName evidence="2">Uncharacterized protein</fullName>
    </submittedName>
</protein>
<sequence length="417" mass="46672">MSTRSNLRFLVLALAPSASLVSQSSAVPSEQPSGFFFFAPLQPSPIASRERSPSMLVVLPNLLSQNSADFNEYIEGLPCFYSYGGSTEVGMGTNNNVRDSGKLKEMEETLDITQDMMTNLSRNGYNTHWFDSQREEQILHFAKLYPGLLGHTQQHTAPQASQRIKDLEACRIIKETPASFYSHPWDRRLASAFRHYVTHLEGGPTPDSHGLPDPHVTPNHAIYLFHSLVVIHGYAHNEAEVREPLDKIIAEVWGGQLEAVNKVLGDYLVWPELVSRLVYAHSSGINPGSFFKTNTYVVLELGEKFSTLQTKLDEEEKRADSSCDHVKGDGIHHPEQHVNVVFGTEASKPTICVKTREPGESRALRPGAQLVVRWPFGGRKVGSTGRSGKRYRGKVTLKAEWLCQERRLKRKLVLEVV</sequence>
<reference evidence="2 3" key="1">
    <citation type="journal article" date="2019" name="Nat. Ecol. Evol.">
        <title>Megaphylogeny resolves global patterns of mushroom evolution.</title>
        <authorList>
            <person name="Varga T."/>
            <person name="Krizsan K."/>
            <person name="Foldi C."/>
            <person name="Dima B."/>
            <person name="Sanchez-Garcia M."/>
            <person name="Sanchez-Ramirez S."/>
            <person name="Szollosi G.J."/>
            <person name="Szarkandi J.G."/>
            <person name="Papp V."/>
            <person name="Albert L."/>
            <person name="Andreopoulos W."/>
            <person name="Angelini C."/>
            <person name="Antonin V."/>
            <person name="Barry K.W."/>
            <person name="Bougher N.L."/>
            <person name="Buchanan P."/>
            <person name="Buyck B."/>
            <person name="Bense V."/>
            <person name="Catcheside P."/>
            <person name="Chovatia M."/>
            <person name="Cooper J."/>
            <person name="Damon W."/>
            <person name="Desjardin D."/>
            <person name="Finy P."/>
            <person name="Geml J."/>
            <person name="Haridas S."/>
            <person name="Hughes K."/>
            <person name="Justo A."/>
            <person name="Karasinski D."/>
            <person name="Kautmanova I."/>
            <person name="Kiss B."/>
            <person name="Kocsube S."/>
            <person name="Kotiranta H."/>
            <person name="LaButti K.M."/>
            <person name="Lechner B.E."/>
            <person name="Liimatainen K."/>
            <person name="Lipzen A."/>
            <person name="Lukacs Z."/>
            <person name="Mihaltcheva S."/>
            <person name="Morgado L.N."/>
            <person name="Niskanen T."/>
            <person name="Noordeloos M.E."/>
            <person name="Ohm R.A."/>
            <person name="Ortiz-Santana B."/>
            <person name="Ovrebo C."/>
            <person name="Racz N."/>
            <person name="Riley R."/>
            <person name="Savchenko A."/>
            <person name="Shiryaev A."/>
            <person name="Soop K."/>
            <person name="Spirin V."/>
            <person name="Szebenyi C."/>
            <person name="Tomsovsky M."/>
            <person name="Tulloss R.E."/>
            <person name="Uehling J."/>
            <person name="Grigoriev I.V."/>
            <person name="Vagvolgyi C."/>
            <person name="Papp T."/>
            <person name="Martin F.M."/>
            <person name="Miettinen O."/>
            <person name="Hibbett D.S."/>
            <person name="Nagy L.G."/>
        </authorList>
    </citation>
    <scope>NUCLEOTIDE SEQUENCE [LARGE SCALE GENOMIC DNA]</scope>
    <source>
        <strain evidence="2 3">CBS 962.96</strain>
    </source>
</reference>
<name>A0A4V4HBL7_DENBC</name>
<keyword evidence="1" id="KW-0732">Signal</keyword>
<dbReference type="EMBL" id="ML179964">
    <property type="protein sequence ID" value="THU79875.1"/>
    <property type="molecule type" value="Genomic_DNA"/>
</dbReference>
<feature type="chain" id="PRO_5020521244" evidence="1">
    <location>
        <begin position="27"/>
        <end position="417"/>
    </location>
</feature>
<dbReference type="AlphaFoldDB" id="A0A4V4HBL7"/>
<organism evidence="2 3">
    <name type="scientific">Dendrothele bispora (strain CBS 962.96)</name>
    <dbReference type="NCBI Taxonomy" id="1314807"/>
    <lineage>
        <taxon>Eukaryota</taxon>
        <taxon>Fungi</taxon>
        <taxon>Dikarya</taxon>
        <taxon>Basidiomycota</taxon>
        <taxon>Agaricomycotina</taxon>
        <taxon>Agaricomycetes</taxon>
        <taxon>Agaricomycetidae</taxon>
        <taxon>Agaricales</taxon>
        <taxon>Agaricales incertae sedis</taxon>
        <taxon>Dendrothele</taxon>
    </lineage>
</organism>
<evidence type="ECO:0000313" key="3">
    <source>
        <dbReference type="Proteomes" id="UP000297245"/>
    </source>
</evidence>
<evidence type="ECO:0000256" key="1">
    <source>
        <dbReference type="SAM" id="SignalP"/>
    </source>
</evidence>
<dbReference type="Proteomes" id="UP000297245">
    <property type="component" value="Unassembled WGS sequence"/>
</dbReference>
<proteinExistence type="predicted"/>
<evidence type="ECO:0000313" key="2">
    <source>
        <dbReference type="EMBL" id="THU79875.1"/>
    </source>
</evidence>
<keyword evidence="3" id="KW-1185">Reference proteome</keyword>
<gene>
    <name evidence="2" type="ORF">K435DRAFT_874967</name>
</gene>